<reference evidence="2 3" key="1">
    <citation type="journal article" date="2023" name="Elife">
        <title>Identification of key yeast species and microbe-microbe interactions impacting larval growth of Drosophila in the wild.</title>
        <authorList>
            <person name="Mure A."/>
            <person name="Sugiura Y."/>
            <person name="Maeda R."/>
            <person name="Honda K."/>
            <person name="Sakurai N."/>
            <person name="Takahashi Y."/>
            <person name="Watada M."/>
            <person name="Katoh T."/>
            <person name="Gotoh A."/>
            <person name="Gotoh Y."/>
            <person name="Taniguchi I."/>
            <person name="Nakamura K."/>
            <person name="Hayashi T."/>
            <person name="Katayama T."/>
            <person name="Uemura T."/>
            <person name="Hattori Y."/>
        </authorList>
    </citation>
    <scope>NUCLEOTIDE SEQUENCE [LARGE SCALE GENOMIC DNA]</scope>
    <source>
        <strain evidence="2 3">KH-74</strain>
    </source>
</reference>
<feature type="region of interest" description="Disordered" evidence="1">
    <location>
        <begin position="262"/>
        <end position="449"/>
    </location>
</feature>
<organism evidence="2 3">
    <name type="scientific">Maudiozyma humilis</name>
    <name type="common">Sour dough yeast</name>
    <name type="synonym">Kazachstania humilis</name>
    <dbReference type="NCBI Taxonomy" id="51915"/>
    <lineage>
        <taxon>Eukaryota</taxon>
        <taxon>Fungi</taxon>
        <taxon>Dikarya</taxon>
        <taxon>Ascomycota</taxon>
        <taxon>Saccharomycotina</taxon>
        <taxon>Saccharomycetes</taxon>
        <taxon>Saccharomycetales</taxon>
        <taxon>Saccharomycetaceae</taxon>
        <taxon>Maudiozyma</taxon>
    </lineage>
</organism>
<dbReference type="EMBL" id="BTGD01000011">
    <property type="protein sequence ID" value="GMM57271.1"/>
    <property type="molecule type" value="Genomic_DNA"/>
</dbReference>
<proteinExistence type="predicted"/>
<feature type="region of interest" description="Disordered" evidence="1">
    <location>
        <begin position="1"/>
        <end position="88"/>
    </location>
</feature>
<dbReference type="Proteomes" id="UP001377567">
    <property type="component" value="Unassembled WGS sequence"/>
</dbReference>
<feature type="compositionally biased region" description="Low complexity" evidence="1">
    <location>
        <begin position="419"/>
        <end position="429"/>
    </location>
</feature>
<feature type="compositionally biased region" description="Basic residues" evidence="1">
    <location>
        <begin position="430"/>
        <end position="444"/>
    </location>
</feature>
<name>A0AAV5S0P4_MAUHU</name>
<feature type="compositionally biased region" description="Polar residues" evidence="1">
    <location>
        <begin position="58"/>
        <end position="88"/>
    </location>
</feature>
<feature type="compositionally biased region" description="Polar residues" evidence="1">
    <location>
        <begin position="177"/>
        <end position="187"/>
    </location>
</feature>
<evidence type="ECO:0000256" key="1">
    <source>
        <dbReference type="SAM" id="MobiDB-lite"/>
    </source>
</evidence>
<gene>
    <name evidence="2" type="ORF">DAKH74_038870</name>
</gene>
<feature type="region of interest" description="Disordered" evidence="1">
    <location>
        <begin position="121"/>
        <end position="157"/>
    </location>
</feature>
<accession>A0AAV5S0P4</accession>
<comment type="caution">
    <text evidence="2">The sequence shown here is derived from an EMBL/GenBank/DDBJ whole genome shotgun (WGS) entry which is preliminary data.</text>
</comment>
<feature type="compositionally biased region" description="Basic and acidic residues" evidence="1">
    <location>
        <begin position="308"/>
        <end position="351"/>
    </location>
</feature>
<evidence type="ECO:0000313" key="2">
    <source>
        <dbReference type="EMBL" id="GMM57271.1"/>
    </source>
</evidence>
<evidence type="ECO:0000313" key="3">
    <source>
        <dbReference type="Proteomes" id="UP001377567"/>
    </source>
</evidence>
<sequence>MATPYEKGSRSETSINTKRLSVMMDSLEEVSPPPVELQRATTPKTPKVPDLAPPPGNPSNSDASAQLQGSPKSSNLLPRSPALSQFSPAGTRLSMYSNYSGVIQEGTGVSYVVKNTGMSALEETGRDVPGIEVTQGTDESQDESHNPQGHSYSPTHGSVVIQTIPNAKPVSRYNTLSTLRASPSPTGEDQDDHEQDQVPNLPEIPPKGGVPAPVESFKLAVGPPHAIQKNLSIGSGNLASESGSSAYFPFSHAATEPLLLGSSHQHDDAVSSTSSSIPQLQTYRSGSVKSLTPTRTELNNVDPTVPQRSREREHRSSRSFLDRELNKIETELRSEMHDRDEVRAPGTREGDSYSVEGVEAPEEEDQASTDQLYRNRRVPSSPARPAGALPSHSLPHIANVAKTSDDTGFEDITDEPTSSRRGQGASRSSTNRRREPRQHKHAKKTSGSAFDTSTLSQLLMITKGTLVGSEFANLGMQGDEKRALERLVDSLSRLTADMILDPDRYDEGIRRLNNAIKALDGF</sequence>
<dbReference type="AlphaFoldDB" id="A0AAV5S0P4"/>
<keyword evidence="3" id="KW-1185">Reference proteome</keyword>
<feature type="region of interest" description="Disordered" evidence="1">
    <location>
        <begin position="177"/>
        <end position="212"/>
    </location>
</feature>
<feature type="compositionally biased region" description="Polar residues" evidence="1">
    <location>
        <begin position="146"/>
        <end position="157"/>
    </location>
</feature>
<feature type="compositionally biased region" description="Polar residues" evidence="1">
    <location>
        <begin position="270"/>
        <end position="302"/>
    </location>
</feature>
<protein>
    <submittedName>
        <fullName evidence="2">Nba1 protein</fullName>
    </submittedName>
</protein>